<dbReference type="Proteomes" id="UP001647509">
    <property type="component" value="Unassembled WGS sequence"/>
</dbReference>
<accession>A0ACC5U9J4</accession>
<name>A0ACC5U9J4_9FLAO</name>
<keyword evidence="2" id="KW-1185">Reference proteome</keyword>
<dbReference type="EMBL" id="JAHKPD010000013">
    <property type="protein sequence ID" value="MBU2950972.1"/>
    <property type="molecule type" value="Genomic_DNA"/>
</dbReference>
<evidence type="ECO:0000313" key="1">
    <source>
        <dbReference type="EMBL" id="MBU2950972.1"/>
    </source>
</evidence>
<comment type="caution">
    <text evidence="1">The sequence shown here is derived from an EMBL/GenBank/DDBJ whole genome shotgun (WGS) entry which is preliminary data.</text>
</comment>
<sequence>MKNTIINRKIIKRVAEALRELNDEVIYVGGATVSLYVNDPAADDVRPTKDIDISIKIVSLSHLEEIREKLVAKGFKQTADVDVICRFKLDDILVDVMGTKPVGWAPANPWFEAGFENREQMDIEGQTINIMPLPYFLASKFVAHSDRGGNDPRMSHDFEDVIYILDNRTDWHEIVDNADKEVNIYLLEQFQNILESSRMQEAILGNLYYETQEVRYKMIMEKIKSLFR</sequence>
<reference evidence="1" key="1">
    <citation type="submission" date="2021-05" db="EMBL/GenBank/DDBJ databases">
        <title>Draft genomes of bacteria isolated from model marine particles.</title>
        <authorList>
            <person name="Datta M.S."/>
            <person name="Schwartzman J.A."/>
            <person name="Enke T.N."/>
            <person name="Saavedra J."/>
            <person name="Cermak N."/>
            <person name="Cordero O.X."/>
        </authorList>
    </citation>
    <scope>NUCLEOTIDE SEQUENCE</scope>
    <source>
        <strain evidence="1">I2M19</strain>
    </source>
</reference>
<evidence type="ECO:0000313" key="2">
    <source>
        <dbReference type="Proteomes" id="UP001647509"/>
    </source>
</evidence>
<protein>
    <submittedName>
        <fullName evidence="1">Uncharacterized protein</fullName>
    </submittedName>
</protein>
<gene>
    <name evidence="1" type="ORF">KO493_09695</name>
</gene>
<organism evidence="1 2">
    <name type="scientific">Pseudotamlana agarivorans</name>
    <dbReference type="NCBI Taxonomy" id="481183"/>
    <lineage>
        <taxon>Bacteria</taxon>
        <taxon>Pseudomonadati</taxon>
        <taxon>Bacteroidota</taxon>
        <taxon>Flavobacteriia</taxon>
        <taxon>Flavobacteriales</taxon>
        <taxon>Flavobacteriaceae</taxon>
        <taxon>Pseudotamlana</taxon>
    </lineage>
</organism>
<proteinExistence type="predicted"/>